<comment type="subcellular location">
    <subcellularLocation>
        <location evidence="1">Secreted</location>
        <location evidence="1">Extracellular space</location>
    </subcellularLocation>
</comment>
<proteinExistence type="predicted"/>
<sequence length="324" mass="35184">MVIAKSACSSLCDKHQNKIILQLIGFQCINLLDLIYLVPDFLSFFWNHMGSGAAAHYLLTGCGVPAIKPVVTGYSRIVNGEEAVPGSWPWQVSLQDATGFHFCGGSLIKENWVLTAAHCDVSVNKHYVVLGEHNRRSSDEPIQMKTIVFTHPGWSRRTLQNDIAVVKLSDPADLTLHVSPVCLPAATDDFPASMKCVTSGWGMTNANAFISPSKLQQTSLPLLSNMDCQEYWGDKISGVMICAGGAGASSCMVGYLFCMPRFTYSDALLFQGDSGGPLVCEMDNSWHLVGIVSWGSSGCSTDFPGVYARVTKFRAWVDEILAAN</sequence>
<dbReference type="GO" id="GO:0005576">
    <property type="term" value="C:extracellular region"/>
    <property type="evidence" value="ECO:0007669"/>
    <property type="project" value="UniProtKB-SubCell"/>
</dbReference>
<dbReference type="Proteomes" id="UP000314986">
    <property type="component" value="Unassembled WGS sequence"/>
</dbReference>
<evidence type="ECO:0000256" key="3">
    <source>
        <dbReference type="ARBA" id="ARBA00022670"/>
    </source>
</evidence>
<dbReference type="InParanoid" id="A0A4W3JWF7"/>
<dbReference type="InterPro" id="IPR001254">
    <property type="entry name" value="Trypsin_dom"/>
</dbReference>
<keyword evidence="4" id="KW-0222">Digestion</keyword>
<dbReference type="OMA" id="ITEMICA"/>
<dbReference type="InterPro" id="IPR009003">
    <property type="entry name" value="Peptidase_S1_PA"/>
</dbReference>
<dbReference type="GO" id="GO:0006508">
    <property type="term" value="P:proteolysis"/>
    <property type="evidence" value="ECO:0007669"/>
    <property type="project" value="UniProtKB-KW"/>
</dbReference>
<dbReference type="PANTHER" id="PTHR24250">
    <property type="entry name" value="CHYMOTRYPSIN-RELATED"/>
    <property type="match status" value="1"/>
</dbReference>
<dbReference type="PROSITE" id="PS50240">
    <property type="entry name" value="TRYPSIN_DOM"/>
    <property type="match status" value="1"/>
</dbReference>
<dbReference type="FunFam" id="2.40.10.10:FF:000038">
    <property type="entry name" value="Serine protease"/>
    <property type="match status" value="1"/>
</dbReference>
<dbReference type="InterPro" id="IPR001314">
    <property type="entry name" value="Peptidase_S1A"/>
</dbReference>
<accession>A0A4W3JWF7</accession>
<dbReference type="EC" id="3.4.21.1" evidence="9"/>
<organism evidence="11 12">
    <name type="scientific">Callorhinchus milii</name>
    <name type="common">Ghost shark</name>
    <dbReference type="NCBI Taxonomy" id="7868"/>
    <lineage>
        <taxon>Eukaryota</taxon>
        <taxon>Metazoa</taxon>
        <taxon>Chordata</taxon>
        <taxon>Craniata</taxon>
        <taxon>Vertebrata</taxon>
        <taxon>Chondrichthyes</taxon>
        <taxon>Holocephali</taxon>
        <taxon>Chimaeriformes</taxon>
        <taxon>Callorhinchidae</taxon>
        <taxon>Callorhinchus</taxon>
    </lineage>
</organism>
<keyword evidence="12" id="KW-1185">Reference proteome</keyword>
<evidence type="ECO:0000256" key="8">
    <source>
        <dbReference type="ARBA" id="ARBA00023157"/>
    </source>
</evidence>
<evidence type="ECO:0000256" key="9">
    <source>
        <dbReference type="ARBA" id="ARBA00044036"/>
    </source>
</evidence>
<keyword evidence="6" id="KW-0720">Serine protease</keyword>
<evidence type="ECO:0000256" key="4">
    <source>
        <dbReference type="ARBA" id="ARBA00022757"/>
    </source>
</evidence>
<dbReference type="Ensembl" id="ENSCMIT00000047846.1">
    <property type="protein sequence ID" value="ENSCMIP00000047177.1"/>
    <property type="gene ID" value="ENSCMIG00000019337.1"/>
</dbReference>
<dbReference type="Pfam" id="PF00089">
    <property type="entry name" value="Trypsin"/>
    <property type="match status" value="2"/>
</dbReference>
<evidence type="ECO:0000256" key="6">
    <source>
        <dbReference type="ARBA" id="ARBA00022825"/>
    </source>
</evidence>
<evidence type="ECO:0000256" key="5">
    <source>
        <dbReference type="ARBA" id="ARBA00022801"/>
    </source>
</evidence>
<reference evidence="11" key="4">
    <citation type="submission" date="2025-08" db="UniProtKB">
        <authorList>
            <consortium name="Ensembl"/>
        </authorList>
    </citation>
    <scope>IDENTIFICATION</scope>
</reference>
<dbReference type="GeneTree" id="ENSGT00940000153216"/>
<gene>
    <name evidence="11" type="primary">LOC103176191</name>
</gene>
<dbReference type="Gene3D" id="2.40.10.10">
    <property type="entry name" value="Trypsin-like serine proteases"/>
    <property type="match status" value="1"/>
</dbReference>
<keyword evidence="3" id="KW-0645">Protease</keyword>
<reference evidence="12" key="2">
    <citation type="journal article" date="2007" name="PLoS Biol.">
        <title>Survey sequencing and comparative analysis of the elephant shark (Callorhinchus milii) genome.</title>
        <authorList>
            <person name="Venkatesh B."/>
            <person name="Kirkness E.F."/>
            <person name="Loh Y.H."/>
            <person name="Halpern A.L."/>
            <person name="Lee A.P."/>
            <person name="Johnson J."/>
            <person name="Dandona N."/>
            <person name="Viswanathan L.D."/>
            <person name="Tay A."/>
            <person name="Venter J.C."/>
            <person name="Strausberg R.L."/>
            <person name="Brenner S."/>
        </authorList>
    </citation>
    <scope>NUCLEOTIDE SEQUENCE [LARGE SCALE GENOMIC DNA]</scope>
</reference>
<evidence type="ECO:0000313" key="11">
    <source>
        <dbReference type="Ensembl" id="ENSCMIP00000047177.1"/>
    </source>
</evidence>
<dbReference type="CDD" id="cd00190">
    <property type="entry name" value="Tryp_SPc"/>
    <property type="match status" value="1"/>
</dbReference>
<dbReference type="SMART" id="SM00020">
    <property type="entry name" value="Tryp_SPc"/>
    <property type="match status" value="1"/>
</dbReference>
<feature type="domain" description="Peptidase S1" evidence="10">
    <location>
        <begin position="77"/>
        <end position="322"/>
    </location>
</feature>
<protein>
    <recommendedName>
        <fullName evidence="9">chymotrypsin</fullName>
        <ecNumber evidence="9">3.4.21.1</ecNumber>
    </recommendedName>
</protein>
<keyword evidence="2" id="KW-0964">Secreted</keyword>
<evidence type="ECO:0000313" key="12">
    <source>
        <dbReference type="Proteomes" id="UP000314986"/>
    </source>
</evidence>
<dbReference type="GO" id="GO:0004252">
    <property type="term" value="F:serine-type endopeptidase activity"/>
    <property type="evidence" value="ECO:0007669"/>
    <property type="project" value="UniProtKB-EC"/>
</dbReference>
<dbReference type="PROSITE" id="PS00134">
    <property type="entry name" value="TRYPSIN_HIS"/>
    <property type="match status" value="1"/>
</dbReference>
<evidence type="ECO:0000256" key="2">
    <source>
        <dbReference type="ARBA" id="ARBA00022525"/>
    </source>
</evidence>
<dbReference type="AlphaFoldDB" id="A0A4W3JWF7"/>
<reference evidence="11" key="5">
    <citation type="submission" date="2025-09" db="UniProtKB">
        <authorList>
            <consortium name="Ensembl"/>
        </authorList>
    </citation>
    <scope>IDENTIFICATION</scope>
</reference>
<dbReference type="InterPro" id="IPR018114">
    <property type="entry name" value="TRYPSIN_HIS"/>
</dbReference>
<evidence type="ECO:0000256" key="1">
    <source>
        <dbReference type="ARBA" id="ARBA00004239"/>
    </source>
</evidence>
<dbReference type="SUPFAM" id="SSF50494">
    <property type="entry name" value="Trypsin-like serine proteases"/>
    <property type="match status" value="1"/>
</dbReference>
<dbReference type="GO" id="GO:0007586">
    <property type="term" value="P:digestion"/>
    <property type="evidence" value="ECO:0007669"/>
    <property type="project" value="UniProtKB-KW"/>
</dbReference>
<evidence type="ECO:0000256" key="7">
    <source>
        <dbReference type="ARBA" id="ARBA00023145"/>
    </source>
</evidence>
<keyword evidence="5" id="KW-0378">Hydrolase</keyword>
<dbReference type="PANTHER" id="PTHR24250:SF65">
    <property type="entry name" value="CHYMOTRYPSINOGEN B"/>
    <property type="match status" value="1"/>
</dbReference>
<keyword evidence="7" id="KW-0865">Zymogen</keyword>
<evidence type="ECO:0000259" key="10">
    <source>
        <dbReference type="PROSITE" id="PS50240"/>
    </source>
</evidence>
<dbReference type="STRING" id="7868.ENSCMIP00000047177"/>
<dbReference type="InterPro" id="IPR043504">
    <property type="entry name" value="Peptidase_S1_PA_chymotrypsin"/>
</dbReference>
<name>A0A4W3JWF7_CALMI</name>
<reference evidence="12" key="3">
    <citation type="journal article" date="2014" name="Nature">
        <title>Elephant shark genome provides unique insights into gnathostome evolution.</title>
        <authorList>
            <consortium name="International Elephant Shark Genome Sequencing Consortium"/>
            <person name="Venkatesh B."/>
            <person name="Lee A.P."/>
            <person name="Ravi V."/>
            <person name="Maurya A.K."/>
            <person name="Lian M.M."/>
            <person name="Swann J.B."/>
            <person name="Ohta Y."/>
            <person name="Flajnik M.F."/>
            <person name="Sutoh Y."/>
            <person name="Kasahara M."/>
            <person name="Hoon S."/>
            <person name="Gangu V."/>
            <person name="Roy S.W."/>
            <person name="Irimia M."/>
            <person name="Korzh V."/>
            <person name="Kondrychyn I."/>
            <person name="Lim Z.W."/>
            <person name="Tay B.H."/>
            <person name="Tohari S."/>
            <person name="Kong K.W."/>
            <person name="Ho S."/>
            <person name="Lorente-Galdos B."/>
            <person name="Quilez J."/>
            <person name="Marques-Bonet T."/>
            <person name="Raney B.J."/>
            <person name="Ingham P.W."/>
            <person name="Tay A."/>
            <person name="Hillier L.W."/>
            <person name="Minx P."/>
            <person name="Boehm T."/>
            <person name="Wilson R.K."/>
            <person name="Brenner S."/>
            <person name="Warren W.C."/>
        </authorList>
    </citation>
    <scope>NUCLEOTIDE SEQUENCE [LARGE SCALE GENOMIC DNA]</scope>
</reference>
<reference evidence="12" key="1">
    <citation type="journal article" date="2006" name="Science">
        <title>Ancient noncoding elements conserved in the human genome.</title>
        <authorList>
            <person name="Venkatesh B."/>
            <person name="Kirkness E.F."/>
            <person name="Loh Y.H."/>
            <person name="Halpern A.L."/>
            <person name="Lee A.P."/>
            <person name="Johnson J."/>
            <person name="Dandona N."/>
            <person name="Viswanathan L.D."/>
            <person name="Tay A."/>
            <person name="Venter J.C."/>
            <person name="Strausberg R.L."/>
            <person name="Brenner S."/>
        </authorList>
    </citation>
    <scope>NUCLEOTIDE SEQUENCE [LARGE SCALE GENOMIC DNA]</scope>
</reference>
<dbReference type="PRINTS" id="PR00722">
    <property type="entry name" value="CHYMOTRYPSIN"/>
</dbReference>
<keyword evidence="8" id="KW-1015">Disulfide bond</keyword>